<gene>
    <name evidence="1" type="ORF">H8702_13175</name>
</gene>
<protein>
    <submittedName>
        <fullName evidence="1">Phage tail family protein</fullName>
    </submittedName>
</protein>
<evidence type="ECO:0000313" key="2">
    <source>
        <dbReference type="Proteomes" id="UP000632659"/>
    </source>
</evidence>
<evidence type="ECO:0000313" key="1">
    <source>
        <dbReference type="EMBL" id="MBC8612043.1"/>
    </source>
</evidence>
<organism evidence="1 2">
    <name type="scientific">Massiliimalia timonensis</name>
    <dbReference type="NCBI Taxonomy" id="1987501"/>
    <lineage>
        <taxon>Bacteria</taxon>
        <taxon>Bacillati</taxon>
        <taxon>Bacillota</taxon>
        <taxon>Clostridia</taxon>
        <taxon>Eubacteriales</taxon>
        <taxon>Oscillospiraceae</taxon>
        <taxon>Massiliimalia</taxon>
    </lineage>
</organism>
<dbReference type="RefSeq" id="WP_187536869.1">
    <property type="nucleotide sequence ID" value="NZ_JACRTL010000011.1"/>
</dbReference>
<name>A0A8J6TW44_9FIRM</name>
<sequence length="217" mass="24000">MTVTEITFGEYNQSEFGILPAGVTISPPAVKKYTVSVPGRDQVLDYTESLDGLVHYENRTITMEMQCFAEDEEYASLEHKCRNLLHGKKMSIQFDSDPGYYYLGRLSVDWRSEPNIDTASITADCDPYKYKTEKTVVESDVSGSTQVILTNECMPAVPKITADAQMQLVFTLDGTEHTVTVGAGTQLAPDLLLQAGTYEITVNGTGHVKFEYQEGAL</sequence>
<keyword evidence="2" id="KW-1185">Reference proteome</keyword>
<reference evidence="1" key="1">
    <citation type="submission" date="2020-08" db="EMBL/GenBank/DDBJ databases">
        <title>Genome public.</title>
        <authorList>
            <person name="Liu C."/>
            <person name="Sun Q."/>
        </authorList>
    </citation>
    <scope>NUCLEOTIDE SEQUENCE</scope>
    <source>
        <strain evidence="1">NSJ-15</strain>
    </source>
</reference>
<dbReference type="EMBL" id="JACRTL010000011">
    <property type="protein sequence ID" value="MBC8612043.1"/>
    <property type="molecule type" value="Genomic_DNA"/>
</dbReference>
<proteinExistence type="predicted"/>
<comment type="caution">
    <text evidence="1">The sequence shown here is derived from an EMBL/GenBank/DDBJ whole genome shotgun (WGS) entry which is preliminary data.</text>
</comment>
<dbReference type="Gene3D" id="2.40.30.200">
    <property type="match status" value="1"/>
</dbReference>
<dbReference type="AlphaFoldDB" id="A0A8J6TW44"/>
<dbReference type="Proteomes" id="UP000632659">
    <property type="component" value="Unassembled WGS sequence"/>
</dbReference>
<accession>A0A8J6TW44</accession>